<evidence type="ECO:0000313" key="3">
    <source>
        <dbReference type="Proteomes" id="UP000005239"/>
    </source>
</evidence>
<reference evidence="2" key="2">
    <citation type="submission" date="2022-06" db="UniProtKB">
        <authorList>
            <consortium name="EnsemblMetazoa"/>
        </authorList>
    </citation>
    <scope>IDENTIFICATION</scope>
    <source>
        <strain evidence="2">PS312</strain>
    </source>
</reference>
<protein>
    <submittedName>
        <fullName evidence="2">Uncharacterized protein</fullName>
    </submittedName>
</protein>
<keyword evidence="3" id="KW-1185">Reference proteome</keyword>
<organism evidence="2 3">
    <name type="scientific">Pristionchus pacificus</name>
    <name type="common">Parasitic nematode worm</name>
    <dbReference type="NCBI Taxonomy" id="54126"/>
    <lineage>
        <taxon>Eukaryota</taxon>
        <taxon>Metazoa</taxon>
        <taxon>Ecdysozoa</taxon>
        <taxon>Nematoda</taxon>
        <taxon>Chromadorea</taxon>
        <taxon>Rhabditida</taxon>
        <taxon>Rhabditina</taxon>
        <taxon>Diplogasteromorpha</taxon>
        <taxon>Diplogasteroidea</taxon>
        <taxon>Neodiplogasteridae</taxon>
        <taxon>Pristionchus</taxon>
    </lineage>
</organism>
<feature type="region of interest" description="Disordered" evidence="1">
    <location>
        <begin position="25"/>
        <end position="106"/>
    </location>
</feature>
<reference evidence="3" key="1">
    <citation type="journal article" date="2008" name="Nat. Genet.">
        <title>The Pristionchus pacificus genome provides a unique perspective on nematode lifestyle and parasitism.</title>
        <authorList>
            <person name="Dieterich C."/>
            <person name="Clifton S.W."/>
            <person name="Schuster L.N."/>
            <person name="Chinwalla A."/>
            <person name="Delehaunty K."/>
            <person name="Dinkelacker I."/>
            <person name="Fulton L."/>
            <person name="Fulton R."/>
            <person name="Godfrey J."/>
            <person name="Minx P."/>
            <person name="Mitreva M."/>
            <person name="Roeseler W."/>
            <person name="Tian H."/>
            <person name="Witte H."/>
            <person name="Yang S.P."/>
            <person name="Wilson R.K."/>
            <person name="Sommer R.J."/>
        </authorList>
    </citation>
    <scope>NUCLEOTIDE SEQUENCE [LARGE SCALE GENOMIC DNA]</scope>
    <source>
        <strain evidence="3">PS312</strain>
    </source>
</reference>
<dbReference type="Proteomes" id="UP000005239">
    <property type="component" value="Unassembled WGS sequence"/>
</dbReference>
<gene>
    <name evidence="2" type="primary">WBGene00091041</name>
</gene>
<name>A0A2A6BWY0_PRIPA</name>
<feature type="compositionally biased region" description="Basic and acidic residues" evidence="1">
    <location>
        <begin position="57"/>
        <end position="106"/>
    </location>
</feature>
<accession>A0A2A6BWY0</accession>
<proteinExistence type="predicted"/>
<dbReference type="AlphaFoldDB" id="A0A2A6BWY0"/>
<feature type="compositionally biased region" description="Polar residues" evidence="1">
    <location>
        <begin position="315"/>
        <end position="325"/>
    </location>
</feature>
<accession>A0A8R1U2G1</accession>
<dbReference type="EnsemblMetazoa" id="PPA01487.1">
    <property type="protein sequence ID" value="PPA01487.1"/>
    <property type="gene ID" value="WBGene00091041"/>
</dbReference>
<evidence type="ECO:0000313" key="2">
    <source>
        <dbReference type="EnsemblMetazoa" id="PPA01487.1"/>
    </source>
</evidence>
<evidence type="ECO:0000256" key="1">
    <source>
        <dbReference type="SAM" id="MobiDB-lite"/>
    </source>
</evidence>
<feature type="region of interest" description="Disordered" evidence="1">
    <location>
        <begin position="165"/>
        <end position="184"/>
    </location>
</feature>
<feature type="region of interest" description="Disordered" evidence="1">
    <location>
        <begin position="301"/>
        <end position="325"/>
    </location>
</feature>
<sequence length="325" mass="37372">MSPGGMARPQRSVVKKNIVNFGSKMRQKLPVSTNNVVRDEKKTSVKAGSPWRTRGKSKQDEVMKGMKMEENTIDEKKDKKKKEDDKQKSEVKVVENEEKPKRGKVDNEEKTIGKILVKKRERREDRTIEKVKKRNVNKPDNEKIADKKSKNKAVEKAEQTIPVNGVNNEKKEEGKKKTAKRRRTANHISSLELDCDMVAQYKKRMMQIVAEARKGYKDEIFYGPTAERVGLCEEKYEMVAYNRSGRVVRSLTEHYVAHPHLNIHNAKPLLPPRPCNVTAGFKLNRLVKPASKSALSRLSKLKSRRSFSKKENDNTEYTDGNNNIR</sequence>